<comment type="caution">
    <text evidence="2">The sequence shown here is derived from an EMBL/GenBank/DDBJ whole genome shotgun (WGS) entry which is preliminary data.</text>
</comment>
<accession>A0A8J2SXM5</accession>
<dbReference type="Proteomes" id="UP000789595">
    <property type="component" value="Unassembled WGS sequence"/>
</dbReference>
<proteinExistence type="predicted"/>
<sequence>MASFAVGDVVDCLADAGAAWAPYRVARVRSDRRVDLFSADGARLHRVDPRRLRRRGTAAATTTDTPRARGPASADATTPDAEASRDGASPRAAGRRVAVAFHGGRRRCGEVLRRGRCDERRHVVAAGAAPNARARYEVGAEGPLRFDVAYDEGGVEHGVAGDRVRPLSPADDTAAAADDAGAGTLPAETLRARWRRRRDDAAADPAPAADDARPWPRFARCAVLLDGEWRRGAVTSRRPGFLLVALDGARPGAPAVAASYDQVLRLPDAHEAPGAAAAPAAAPPDLRAGSDVVVADAAGGEKSATVTRCRLDGTLDVAFADGGTRDRVAPGDVAAKTGGRPRASRGPAGAAAPAVAPAVAARVRAALAAASRGAPGGVRWCLAPLARGGRVDRRAVEALLGRHGLAEADAAELWAAAGGDDLEGLARFAAADGAESRSAASAIDALRHELRRCAARADGTIDAAAVFREAAAGRAAVDVGRLLDRVGARLGSASRRAVAARLDRRGDGRVDEADFVAFVRGEDEDEDGDDASSSDSPPRETGRLADDWDDLFAGGNTYSVERDVASDDDGEREERRRAALRHLRRGLGAWLETPRYRAQLRRCPRDAGEALECLRLGLTRRDLDACAREFAAEAPLGPSVGRFMAATAAWAEGALAELGSAWAAGPAALCAAVGALRDLPRGALLDDPAALEAAGVAPPPGDRAFLRTLERLADAEPLGRALPRPRRENPGELTVGAAVTVNGATGTIKCVRPNGRVDVDLAAGQTLAGVRRGDVTFAGQDVSVVADAAVPPPVRWKERRAAHTDAGPPPWATAPKKRGVRERRS</sequence>
<evidence type="ECO:0000256" key="1">
    <source>
        <dbReference type="SAM" id="MobiDB-lite"/>
    </source>
</evidence>
<protein>
    <submittedName>
        <fullName evidence="2">Uncharacterized protein</fullName>
    </submittedName>
</protein>
<feature type="compositionally biased region" description="Low complexity" evidence="1">
    <location>
        <begin position="338"/>
        <end position="349"/>
    </location>
</feature>
<feature type="region of interest" description="Disordered" evidence="1">
    <location>
        <begin position="521"/>
        <end position="550"/>
    </location>
</feature>
<feature type="compositionally biased region" description="Low complexity" evidence="1">
    <location>
        <begin position="170"/>
        <end position="184"/>
    </location>
</feature>
<keyword evidence="3" id="KW-1185">Reference proteome</keyword>
<dbReference type="EMBL" id="CAKKNE010000006">
    <property type="protein sequence ID" value="CAH0379393.1"/>
    <property type="molecule type" value="Genomic_DNA"/>
</dbReference>
<evidence type="ECO:0000313" key="3">
    <source>
        <dbReference type="Proteomes" id="UP000789595"/>
    </source>
</evidence>
<feature type="compositionally biased region" description="Basic and acidic residues" evidence="1">
    <location>
        <begin position="537"/>
        <end position="546"/>
    </location>
</feature>
<feature type="compositionally biased region" description="Low complexity" evidence="1">
    <location>
        <begin position="57"/>
        <end position="72"/>
    </location>
</feature>
<feature type="region of interest" description="Disordered" evidence="1">
    <location>
        <begin position="328"/>
        <end position="349"/>
    </location>
</feature>
<name>A0A8J2SXM5_9STRA</name>
<evidence type="ECO:0000313" key="2">
    <source>
        <dbReference type="EMBL" id="CAH0379393.1"/>
    </source>
</evidence>
<gene>
    <name evidence="2" type="ORF">PECAL_6P10130</name>
</gene>
<feature type="region of interest" description="Disordered" evidence="1">
    <location>
        <begin position="795"/>
        <end position="825"/>
    </location>
</feature>
<reference evidence="2" key="1">
    <citation type="submission" date="2021-11" db="EMBL/GenBank/DDBJ databases">
        <authorList>
            <consortium name="Genoscope - CEA"/>
            <person name="William W."/>
        </authorList>
    </citation>
    <scope>NUCLEOTIDE SEQUENCE</scope>
</reference>
<organism evidence="2 3">
    <name type="scientific">Pelagomonas calceolata</name>
    <dbReference type="NCBI Taxonomy" id="35677"/>
    <lineage>
        <taxon>Eukaryota</taxon>
        <taxon>Sar</taxon>
        <taxon>Stramenopiles</taxon>
        <taxon>Ochrophyta</taxon>
        <taxon>Pelagophyceae</taxon>
        <taxon>Pelagomonadales</taxon>
        <taxon>Pelagomonadaceae</taxon>
        <taxon>Pelagomonas</taxon>
    </lineage>
</organism>
<feature type="region of interest" description="Disordered" evidence="1">
    <location>
        <begin position="48"/>
        <end position="95"/>
    </location>
</feature>
<feature type="compositionally biased region" description="Acidic residues" evidence="1">
    <location>
        <begin position="522"/>
        <end position="532"/>
    </location>
</feature>
<feature type="compositionally biased region" description="Basic residues" evidence="1">
    <location>
        <begin position="815"/>
        <end position="825"/>
    </location>
</feature>
<feature type="region of interest" description="Disordered" evidence="1">
    <location>
        <begin position="166"/>
        <end position="187"/>
    </location>
</feature>
<dbReference type="AlphaFoldDB" id="A0A8J2SXM5"/>